<keyword evidence="4" id="KW-1185">Reference proteome</keyword>
<feature type="region of interest" description="Disordered" evidence="1">
    <location>
        <begin position="1"/>
        <end position="22"/>
    </location>
</feature>
<proteinExistence type="predicted"/>
<dbReference type="EMBL" id="OV696701">
    <property type="protein sequence ID" value="CAH1248541.1"/>
    <property type="molecule type" value="Genomic_DNA"/>
</dbReference>
<dbReference type="InterPro" id="IPR041577">
    <property type="entry name" value="RT_RNaseH_2"/>
</dbReference>
<name>A0A8K0EED3_BRALA</name>
<dbReference type="SUPFAM" id="SSF56672">
    <property type="entry name" value="DNA/RNA polymerases"/>
    <property type="match status" value="1"/>
</dbReference>
<dbReference type="OrthoDB" id="8049819at2759"/>
<organism evidence="3 4">
    <name type="scientific">Branchiostoma lanceolatum</name>
    <name type="common">Common lancelet</name>
    <name type="synonym">Amphioxus lanceolatum</name>
    <dbReference type="NCBI Taxonomy" id="7740"/>
    <lineage>
        <taxon>Eukaryota</taxon>
        <taxon>Metazoa</taxon>
        <taxon>Chordata</taxon>
        <taxon>Cephalochordata</taxon>
        <taxon>Leptocardii</taxon>
        <taxon>Amphioxiformes</taxon>
        <taxon>Branchiostomatidae</taxon>
        <taxon>Branchiostoma</taxon>
    </lineage>
</organism>
<protein>
    <submittedName>
        <fullName evidence="3">Hypp8222 protein</fullName>
    </submittedName>
</protein>
<evidence type="ECO:0000313" key="4">
    <source>
        <dbReference type="Proteomes" id="UP000838412"/>
    </source>
</evidence>
<dbReference type="Pfam" id="PF17919">
    <property type="entry name" value="RT_RNaseH_2"/>
    <property type="match status" value="1"/>
</dbReference>
<evidence type="ECO:0000256" key="1">
    <source>
        <dbReference type="SAM" id="MobiDB-lite"/>
    </source>
</evidence>
<accession>A0A8K0EED3</accession>
<gene>
    <name evidence="3" type="primary">Hypp8222</name>
    <name evidence="3" type="ORF">BLAG_LOCUS9864</name>
</gene>
<feature type="domain" description="Reverse transcriptase/retrotransposon-derived protein RNase H-like" evidence="2">
    <location>
        <begin position="150"/>
        <end position="196"/>
    </location>
</feature>
<reference evidence="3" key="1">
    <citation type="submission" date="2022-01" db="EMBL/GenBank/DDBJ databases">
        <authorList>
            <person name="Braso-Vives M."/>
        </authorList>
    </citation>
    <scope>NUCLEOTIDE SEQUENCE</scope>
</reference>
<dbReference type="InterPro" id="IPR043502">
    <property type="entry name" value="DNA/RNA_pol_sf"/>
</dbReference>
<evidence type="ECO:0000259" key="2">
    <source>
        <dbReference type="Pfam" id="PF17919"/>
    </source>
</evidence>
<evidence type="ECO:0000313" key="3">
    <source>
        <dbReference type="EMBL" id="CAH1248541.1"/>
    </source>
</evidence>
<dbReference type="AlphaFoldDB" id="A0A8K0EED3"/>
<dbReference type="Proteomes" id="UP000838412">
    <property type="component" value="Chromosome 16"/>
</dbReference>
<sequence length="240" mass="26349">MYPNYRRTFMEKTKSVSSGGKSVREGIDAKLEEEENKASKAWHMYKGALLAADWIRASSNMDVLEASKSHPDGTHTSAAELMQLWTLRTGDDNARGHLPEWQRDCIRMLLKGRTIFLPNAVQPSGGPSIFNVVKGIEIDDKVEMITRLQRQSVFDQLKAALISAPVLDLPFIVDTDASDKGIGGVLSQVQDGHKRCDPAPHVNNVISAAANQPLPLSFLLVMAAKQSEDPLLAQLVTDMA</sequence>